<dbReference type="RefSeq" id="WP_120104783.1">
    <property type="nucleotide sequence ID" value="NZ_CP028885.1"/>
</dbReference>
<sequence>MIFKNLAIKTILLSVLLASPLCLFSLNEEGDLRSEVRVYKWRTNFNNLSILDSYFLATINDFKSMSGEDLLHKLKLCLMVTRNEKGDSAVTDRKALLKRTALFLTKLKDKNADKAAYLLYELDSLSLLLLDTIELANMLTHEESVGVQKHYHEYKESLEKRLPLIDKYKKEFLSSVSILDHNKLDKSFQKFMPKFADLYNSTEKVYSKLHKHYTQFIIRY</sequence>
<organism evidence="2 3">
    <name type="scientific">Borrelia turcica IST7</name>
    <dbReference type="NCBI Taxonomy" id="1104446"/>
    <lineage>
        <taxon>Bacteria</taxon>
        <taxon>Pseudomonadati</taxon>
        <taxon>Spirochaetota</taxon>
        <taxon>Spirochaetia</taxon>
        <taxon>Spirochaetales</taxon>
        <taxon>Borreliaceae</taxon>
        <taxon>Borrelia</taxon>
    </lineage>
</organism>
<evidence type="ECO:0000313" key="2">
    <source>
        <dbReference type="EMBL" id="AYE36863.1"/>
    </source>
</evidence>
<reference evidence="2 3" key="1">
    <citation type="journal article" date="2018" name="Infect. Genet. Evol.">
        <title>Genome-wide analysis of Borrelia turcica and 'Candidatus Borrelia tachyglossi' shows relapsing fever-like genomes with unique genomic links to Lyme disease Borrelia.</title>
        <authorList>
            <person name="Gofton A.W."/>
            <person name="Margos G."/>
            <person name="Fingerle V."/>
            <person name="Hepner S."/>
            <person name="Loh S.M."/>
            <person name="Ryan U."/>
            <person name="Irwin P."/>
            <person name="Oskam C.L."/>
        </authorList>
    </citation>
    <scope>NUCLEOTIDE SEQUENCE [LARGE SCALE GENOMIC DNA]</scope>
    <source>
        <strain evidence="2 3">IST7</strain>
        <plasmid evidence="2">lp129</plasmid>
    </source>
</reference>
<feature type="chain" id="PRO_5017278258" evidence="1">
    <location>
        <begin position="25"/>
        <end position="220"/>
    </location>
</feature>
<keyword evidence="2" id="KW-0614">Plasmid</keyword>
<dbReference type="Proteomes" id="UP000275571">
    <property type="component" value="Plasmid lp129"/>
</dbReference>
<proteinExistence type="predicted"/>
<dbReference type="AlphaFoldDB" id="A0A386PPG6"/>
<dbReference type="EMBL" id="CP028885">
    <property type="protein sequence ID" value="AYE36863.1"/>
    <property type="molecule type" value="Genomic_DNA"/>
</dbReference>
<dbReference type="KEGG" id="btur:DB313_05030"/>
<gene>
    <name evidence="2" type="ORF">DB313_05030</name>
</gene>
<name>A0A386PPG6_9SPIR</name>
<accession>A0A386PPG6</accession>
<dbReference type="OrthoDB" id="353060at2"/>
<evidence type="ECO:0000256" key="1">
    <source>
        <dbReference type="SAM" id="SignalP"/>
    </source>
</evidence>
<keyword evidence="1" id="KW-0732">Signal</keyword>
<keyword evidence="3" id="KW-1185">Reference proteome</keyword>
<geneLocation type="plasmid" evidence="2 3">
    <name>lp129</name>
</geneLocation>
<feature type="signal peptide" evidence="1">
    <location>
        <begin position="1"/>
        <end position="24"/>
    </location>
</feature>
<protein>
    <submittedName>
        <fullName evidence="2">Uncharacterized protein</fullName>
    </submittedName>
</protein>
<evidence type="ECO:0000313" key="3">
    <source>
        <dbReference type="Proteomes" id="UP000275571"/>
    </source>
</evidence>